<reference evidence="1 2" key="1">
    <citation type="journal article" date="2017" name="Nat. Microbiol.">
        <title>Natural product diversity associated with the nematode symbionts Photorhabdus and Xenorhabdus.</title>
        <authorList>
            <person name="Tobias N.J."/>
            <person name="Wolff H."/>
            <person name="Djahanschiri B."/>
            <person name="Grundmann F."/>
            <person name="Kronenwerth M."/>
            <person name="Shi Y.M."/>
            <person name="Simonyi S."/>
            <person name="Grun P."/>
            <person name="Shapiro-Ilan D."/>
            <person name="Pidot S.J."/>
            <person name="Stinear T.P."/>
            <person name="Ebersberger I."/>
            <person name="Bode H.B."/>
        </authorList>
    </citation>
    <scope>NUCLEOTIDE SEQUENCE [LARGE SCALE GENOMIC DNA]</scope>
    <source>
        <strain evidence="1 2">DSM 22670</strain>
    </source>
</reference>
<keyword evidence="2" id="KW-1185">Reference proteome</keyword>
<dbReference type="EMBL" id="NJAK01000003">
    <property type="protein sequence ID" value="PHM59528.1"/>
    <property type="molecule type" value="Genomic_DNA"/>
</dbReference>
<dbReference type="AlphaFoldDB" id="A0A2D0K7V7"/>
<sequence>MSVLKNKSIVIPVSLIDTLFVNFKNVEFTFFSILTFAKSDEIDEWKQALNSLLNDNAFILVREGTLSDIYRLNDSHSAIKRFII</sequence>
<proteinExistence type="predicted"/>
<gene>
    <name evidence="1" type="ORF">Xish_03647</name>
</gene>
<evidence type="ECO:0000313" key="1">
    <source>
        <dbReference type="EMBL" id="PHM59528.1"/>
    </source>
</evidence>
<accession>A0A2D0K7V7</accession>
<evidence type="ECO:0000313" key="2">
    <source>
        <dbReference type="Proteomes" id="UP000222168"/>
    </source>
</evidence>
<dbReference type="Proteomes" id="UP000222168">
    <property type="component" value="Unassembled WGS sequence"/>
</dbReference>
<comment type="caution">
    <text evidence="1">The sequence shown here is derived from an EMBL/GenBank/DDBJ whole genome shotgun (WGS) entry which is preliminary data.</text>
</comment>
<dbReference type="RefSeq" id="WP_099119183.1">
    <property type="nucleotide sequence ID" value="NZ_NJAK01000003.1"/>
</dbReference>
<name>A0A2D0K7V7_9GAMM</name>
<organism evidence="1 2">
    <name type="scientific">Xenorhabdus ishibashii</name>
    <dbReference type="NCBI Taxonomy" id="1034471"/>
    <lineage>
        <taxon>Bacteria</taxon>
        <taxon>Pseudomonadati</taxon>
        <taxon>Pseudomonadota</taxon>
        <taxon>Gammaproteobacteria</taxon>
        <taxon>Enterobacterales</taxon>
        <taxon>Morganellaceae</taxon>
        <taxon>Xenorhabdus</taxon>
    </lineage>
</organism>
<protein>
    <submittedName>
        <fullName evidence="1">Uncharacterized protein</fullName>
    </submittedName>
</protein>